<proteinExistence type="predicted"/>
<accession>A0A915U6H9</accession>
<evidence type="ECO:0000256" key="1">
    <source>
        <dbReference type="SAM" id="Coils"/>
    </source>
</evidence>
<dbReference type="SUPFAM" id="SSF48452">
    <property type="entry name" value="TPR-like"/>
    <property type="match status" value="1"/>
</dbReference>
<organism evidence="4 5">
    <name type="scientific">Desulfolithobacter dissulfuricans</name>
    <dbReference type="NCBI Taxonomy" id="2795293"/>
    <lineage>
        <taxon>Bacteria</taxon>
        <taxon>Pseudomonadati</taxon>
        <taxon>Thermodesulfobacteriota</taxon>
        <taxon>Desulfobulbia</taxon>
        <taxon>Desulfobulbales</taxon>
        <taxon>Desulfobulbaceae</taxon>
        <taxon>Desulfolithobacter</taxon>
    </lineage>
</organism>
<protein>
    <recommendedName>
        <fullName evidence="3">UBC core domain-containing protein</fullName>
    </recommendedName>
</protein>
<feature type="coiled-coil region" evidence="1">
    <location>
        <begin position="389"/>
        <end position="451"/>
    </location>
</feature>
<dbReference type="Pfam" id="PF00179">
    <property type="entry name" value="UQ_con"/>
    <property type="match status" value="1"/>
</dbReference>
<dbReference type="InterPro" id="IPR011990">
    <property type="entry name" value="TPR-like_helical_dom_sf"/>
</dbReference>
<dbReference type="Gene3D" id="1.25.40.10">
    <property type="entry name" value="Tetratricopeptide repeat domain"/>
    <property type="match status" value="1"/>
</dbReference>
<gene>
    <name evidence="4" type="ORF">GF1_25830</name>
</gene>
<evidence type="ECO:0000259" key="3">
    <source>
        <dbReference type="Pfam" id="PF00179"/>
    </source>
</evidence>
<sequence length="788" mass="88151">MPSGASQLSSDFEQVQQTLELYPSITIVKTSGEPPDHYEIEYRVRGYVTSPDGSVAVGEHHLIRIDLPFGYPHFAPTVKPLTPLFHPDIDPDAIRIADFWEKNPALAELIIHIGEMITGSCYNTREPFNPEAAKWYASHRDELPLDSLQIADIIDSEEPDDLLPEEDSFAELGLMDEDPEEEEITVEDLIDLIRFRFEQGELAGAAEKLAQLPAGTEFPGREEIEQALDEAMQRAQALFNESKALEQQGKLQEALNLLGRLDEIVADYPGLDELRQRIQESLRLTRGVDPEQEKSKPRAAEESATPPPPPKGRKAGKGRSGIGRAGLRIAILGLVICLAGGAGYLYFQDKSNLEEARTCWQQVRKLAKAGEYTKAEKIARELEKTLGAILVLRSDKAALEEKLTRLRSTRDYKEGLRGRVLYQGKYIDAALAKILLEYDRLVAEAQGLREKGEISAAMDALKKAQSLASSKGLKDQARDAGQELIQLRLAVTLREARDNVAAGEWEHAVEKYQQVLELAGGLDSPPPLEPVRQGLARASFKLALTRARKSFGDKQWTGTLAALGRAKSLLQAEPAIASPEEQQEIERLALDARLYQMLGIARRAYEEGNWDLAIGEYEKVLNFLREKKQASDELDDSVARVERTLLMVRIAREQREAAQATEAGDLDQALAHYRKILETISQSPFAGEPSLGSIAASVQERIAATREQLDIQEKTGWLEEHFREIFQEHYPSSRTSQLLNPKVTFLRREGNKMVFKLACAEKNQGRLFRLELDYQYDPATGWSMYSGQ</sequence>
<feature type="domain" description="UBC core" evidence="3">
    <location>
        <begin position="44"/>
        <end position="142"/>
    </location>
</feature>
<dbReference type="RefSeq" id="WP_267926942.1">
    <property type="nucleotide sequence ID" value="NZ_AP024233.1"/>
</dbReference>
<dbReference type="Proteomes" id="UP001063350">
    <property type="component" value="Chromosome"/>
</dbReference>
<name>A0A915U6H9_9BACT</name>
<keyword evidence="5" id="KW-1185">Reference proteome</keyword>
<dbReference type="Gene3D" id="3.10.110.10">
    <property type="entry name" value="Ubiquitin Conjugating Enzyme"/>
    <property type="match status" value="1"/>
</dbReference>
<evidence type="ECO:0000256" key="2">
    <source>
        <dbReference type="SAM" id="MobiDB-lite"/>
    </source>
</evidence>
<dbReference type="InterPro" id="IPR016135">
    <property type="entry name" value="UBQ-conjugating_enzyme/RWD"/>
</dbReference>
<keyword evidence="1" id="KW-0175">Coiled coil</keyword>
<feature type="coiled-coil region" evidence="1">
    <location>
        <begin position="221"/>
        <end position="248"/>
    </location>
</feature>
<dbReference type="KEGG" id="ddu:GF1_25830"/>
<feature type="compositionally biased region" description="Basic and acidic residues" evidence="2">
    <location>
        <begin position="286"/>
        <end position="301"/>
    </location>
</feature>
<feature type="region of interest" description="Disordered" evidence="2">
    <location>
        <begin position="283"/>
        <end position="320"/>
    </location>
</feature>
<reference evidence="4" key="1">
    <citation type="submission" date="2020-12" db="EMBL/GenBank/DDBJ databases">
        <title>Desulfobium dissulfuricans gen. nov., sp. nov., a novel mesophilic, sulfate-reducing bacterium isolated from a deep-sea hydrothermal vent.</title>
        <authorList>
            <person name="Hashimoto Y."/>
            <person name="Tame A."/>
            <person name="Sawayama S."/>
            <person name="Miyazaki J."/>
            <person name="Takai K."/>
            <person name="Nakagawa S."/>
        </authorList>
    </citation>
    <scope>NUCLEOTIDE SEQUENCE</scope>
    <source>
        <strain evidence="4">GF1</strain>
    </source>
</reference>
<dbReference type="AlphaFoldDB" id="A0A915U6H9"/>
<evidence type="ECO:0000313" key="5">
    <source>
        <dbReference type="Proteomes" id="UP001063350"/>
    </source>
</evidence>
<evidence type="ECO:0000313" key="4">
    <source>
        <dbReference type="EMBL" id="BCO10207.1"/>
    </source>
</evidence>
<dbReference type="SUPFAM" id="SSF54495">
    <property type="entry name" value="UBC-like"/>
    <property type="match status" value="1"/>
</dbReference>
<dbReference type="EMBL" id="AP024233">
    <property type="protein sequence ID" value="BCO10207.1"/>
    <property type="molecule type" value="Genomic_DNA"/>
</dbReference>
<dbReference type="InterPro" id="IPR000608">
    <property type="entry name" value="UBC"/>
</dbReference>